<evidence type="ECO:0000256" key="2">
    <source>
        <dbReference type="SAM" id="Phobius"/>
    </source>
</evidence>
<gene>
    <name evidence="3" type="ORF">JOF57_003767</name>
</gene>
<name>A0ABS4ZWJ0_9MYCO</name>
<protein>
    <submittedName>
        <fullName evidence="3">Uncharacterized protein</fullName>
    </submittedName>
</protein>
<evidence type="ECO:0000313" key="4">
    <source>
        <dbReference type="Proteomes" id="UP000694460"/>
    </source>
</evidence>
<organism evidence="3 4">
    <name type="scientific">Mycolicibacterium lutetiense</name>
    <dbReference type="NCBI Taxonomy" id="1641992"/>
    <lineage>
        <taxon>Bacteria</taxon>
        <taxon>Bacillati</taxon>
        <taxon>Actinomycetota</taxon>
        <taxon>Actinomycetes</taxon>
        <taxon>Mycobacteriales</taxon>
        <taxon>Mycobacteriaceae</taxon>
        <taxon>Mycolicibacterium</taxon>
    </lineage>
</organism>
<feature type="transmembrane region" description="Helical" evidence="2">
    <location>
        <begin position="40"/>
        <end position="59"/>
    </location>
</feature>
<proteinExistence type="predicted"/>
<evidence type="ECO:0000256" key="1">
    <source>
        <dbReference type="SAM" id="MobiDB-lite"/>
    </source>
</evidence>
<feature type="region of interest" description="Disordered" evidence="1">
    <location>
        <begin position="113"/>
        <end position="133"/>
    </location>
</feature>
<keyword evidence="2" id="KW-1133">Transmembrane helix</keyword>
<evidence type="ECO:0000313" key="3">
    <source>
        <dbReference type="EMBL" id="MBP2453854.1"/>
    </source>
</evidence>
<keyword evidence="4" id="KW-1185">Reference proteome</keyword>
<sequence>MFKTFRRIPISTVAYVLLLISFVSLGLFVAAMALGSGLAFVAGGALIVSFGGAVAGFRAGGRKLNATRLPGAPAHNVSMFSTLIDQGQVDRYREMYRAADQDRTSGRAMAVLPGGESKGLVTDSAGAHRRHAA</sequence>
<dbReference type="EMBL" id="JAGIOP010000002">
    <property type="protein sequence ID" value="MBP2453854.1"/>
    <property type="molecule type" value="Genomic_DNA"/>
</dbReference>
<feature type="transmembrane region" description="Helical" evidence="2">
    <location>
        <begin position="12"/>
        <end position="34"/>
    </location>
</feature>
<accession>A0ABS4ZWJ0</accession>
<reference evidence="3 4" key="1">
    <citation type="submission" date="2021-03" db="EMBL/GenBank/DDBJ databases">
        <title>Sequencing the genomes of 1000 actinobacteria strains.</title>
        <authorList>
            <person name="Klenk H.-P."/>
        </authorList>
    </citation>
    <scope>NUCLEOTIDE SEQUENCE [LARGE SCALE GENOMIC DNA]</scope>
    <source>
        <strain evidence="3 4">DSM 46713</strain>
    </source>
</reference>
<dbReference type="RefSeq" id="WP_209918886.1">
    <property type="nucleotide sequence ID" value="NZ_JAGIOP010000002.1"/>
</dbReference>
<keyword evidence="2" id="KW-0812">Transmembrane</keyword>
<dbReference type="Proteomes" id="UP000694460">
    <property type="component" value="Unassembled WGS sequence"/>
</dbReference>
<keyword evidence="2" id="KW-0472">Membrane</keyword>
<comment type="caution">
    <text evidence="3">The sequence shown here is derived from an EMBL/GenBank/DDBJ whole genome shotgun (WGS) entry which is preliminary data.</text>
</comment>